<keyword evidence="2" id="KW-0969">Cilium</keyword>
<dbReference type="Proteomes" id="UP000555763">
    <property type="component" value="Unassembled WGS sequence"/>
</dbReference>
<organism evidence="2 5">
    <name type="scientific">Escherichia coli</name>
    <dbReference type="NCBI Taxonomy" id="562"/>
    <lineage>
        <taxon>Bacteria</taxon>
        <taxon>Pseudomonadati</taxon>
        <taxon>Pseudomonadota</taxon>
        <taxon>Gammaproteobacteria</taxon>
        <taxon>Enterobacterales</taxon>
        <taxon>Enterobacteriaceae</taxon>
        <taxon>Escherichia</taxon>
    </lineage>
</organism>
<proteinExistence type="predicted"/>
<keyword evidence="2" id="KW-0966">Cell projection</keyword>
<reference evidence="1" key="2">
    <citation type="submission" date="2020-02" db="EMBL/GenBank/DDBJ databases">
        <authorList>
            <person name="Ashton P.M."/>
            <person name="Dallman T."/>
            <person name="Nair S."/>
            <person name="De Pinna E."/>
            <person name="Peters T."/>
            <person name="Grant K."/>
        </authorList>
    </citation>
    <scope>NUCLEOTIDE SEQUENCE</scope>
    <source>
        <strain evidence="1">93335</strain>
    </source>
</reference>
<protein>
    <submittedName>
        <fullName evidence="2">Flagellar biosynthesis protein FlgM</fullName>
    </submittedName>
</protein>
<dbReference type="EMBL" id="RRNI01000104">
    <property type="protein sequence ID" value="TJH14929.1"/>
    <property type="molecule type" value="Genomic_DNA"/>
</dbReference>
<dbReference type="EMBL" id="AATLZG010000077">
    <property type="protein sequence ID" value="EFM8157444.1"/>
    <property type="molecule type" value="Genomic_DNA"/>
</dbReference>
<evidence type="ECO:0000313" key="5">
    <source>
        <dbReference type="Proteomes" id="UP000555763"/>
    </source>
</evidence>
<evidence type="ECO:0000313" key="2">
    <source>
        <dbReference type="EMBL" id="EFM8157444.1"/>
    </source>
</evidence>
<dbReference type="AlphaFoldDB" id="A0A085P7C8"/>
<dbReference type="Proteomes" id="UP000711811">
    <property type="component" value="Unassembled WGS sequence"/>
</dbReference>
<dbReference type="Proteomes" id="UP000306700">
    <property type="component" value="Unassembled WGS sequence"/>
</dbReference>
<evidence type="ECO:0000313" key="1">
    <source>
        <dbReference type="EMBL" id="EFJ6484656.1"/>
    </source>
</evidence>
<keyword evidence="2" id="KW-0282">Flagellum</keyword>
<evidence type="ECO:0000313" key="4">
    <source>
        <dbReference type="Proteomes" id="UP000306700"/>
    </source>
</evidence>
<reference evidence="3 4" key="1">
    <citation type="submission" date="2018-12" db="EMBL/GenBank/DDBJ databases">
        <title>Food and Water Safety Consortium.</title>
        <authorList>
            <person name="Tyson S."/>
            <person name="Peterson C.-L."/>
            <person name="Olson A."/>
            <person name="Tyler S."/>
            <person name="Cabral J."/>
            <person name="Lynch T."/>
            <person name="Knox N."/>
            <person name="Van Domselaar G."/>
            <person name="Graham M."/>
        </authorList>
    </citation>
    <scope>NUCLEOTIDE SEQUENCE [LARGE SCALE GENOMIC DNA]</scope>
    <source>
        <strain evidence="3 4">FWSEC0384</strain>
    </source>
</reference>
<comment type="caution">
    <text evidence="2">The sequence shown here is derived from an EMBL/GenBank/DDBJ whole genome shotgun (WGS) entry which is preliminary data.</text>
</comment>
<dbReference type="EMBL" id="AATCLQ010000090">
    <property type="protein sequence ID" value="EFJ6484656.1"/>
    <property type="molecule type" value="Genomic_DNA"/>
</dbReference>
<name>A0A085P7C8_ECOLX</name>
<gene>
    <name evidence="1" type="ORF">A2J79_005109</name>
    <name evidence="2" type="ORF">A5U30_005253</name>
    <name evidence="3" type="ORF">C9160_26840</name>
</gene>
<evidence type="ECO:0000313" key="3">
    <source>
        <dbReference type="EMBL" id="TJH14929.1"/>
    </source>
</evidence>
<sequence>MAYHSPDVTLHYPYLRRMSWAQITAAAEDAEIHHDYARALILWQHAYHAATLTLNKNLAVAKIDFCIKRIRMHEQMSRIIRKTGTDEILFRLSKHHHLYEKKKTKEG</sequence>
<reference evidence="2 5" key="3">
    <citation type="submission" date="2020-02" db="EMBL/GenBank/DDBJ databases">
        <authorList>
            <consortium name="PulseNet: The National Subtyping Network for Foodborne Disease Surveillance"/>
            <person name="Tarr C.L."/>
            <person name="Trees E."/>
            <person name="Katz L.S."/>
            <person name="Carleton-Romer H.A."/>
            <person name="Stroika S."/>
            <person name="Kucerova Z."/>
            <person name="Roache K.F."/>
            <person name="Sabol A.L."/>
            <person name="Besser J."/>
            <person name="Gerner-Smidt P."/>
        </authorList>
    </citation>
    <scope>NUCLEOTIDE SEQUENCE [LARGE SCALE GENOMIC DNA]</scope>
    <source>
        <strain evidence="2 5">PNUSAE002719</strain>
    </source>
</reference>
<accession>A0A085P7C8</accession>
<dbReference type="RefSeq" id="WP_000323314.1">
    <property type="nucleotide sequence ID" value="NZ_BGUB01000028.1"/>
</dbReference>